<evidence type="ECO:0000313" key="3">
    <source>
        <dbReference type="Proteomes" id="UP000494165"/>
    </source>
</evidence>
<dbReference type="AlphaFoldDB" id="A0A8S1EB27"/>
<feature type="region of interest" description="Disordered" evidence="1">
    <location>
        <begin position="1"/>
        <end position="20"/>
    </location>
</feature>
<comment type="caution">
    <text evidence="2">The sequence shown here is derived from an EMBL/GenBank/DDBJ whole genome shotgun (WGS) entry which is preliminary data.</text>
</comment>
<dbReference type="Gene3D" id="3.80.10.10">
    <property type="entry name" value="Ribonuclease Inhibitor"/>
    <property type="match status" value="1"/>
</dbReference>
<evidence type="ECO:0000313" key="2">
    <source>
        <dbReference type="EMBL" id="CAB3387354.1"/>
    </source>
</evidence>
<gene>
    <name evidence="2" type="ORF">CLODIP_2_CD15270</name>
</gene>
<reference evidence="2 3" key="1">
    <citation type="submission" date="2020-04" db="EMBL/GenBank/DDBJ databases">
        <authorList>
            <person name="Alioto T."/>
            <person name="Alioto T."/>
            <person name="Gomez Garrido J."/>
        </authorList>
    </citation>
    <scope>NUCLEOTIDE SEQUENCE [LARGE SCALE GENOMIC DNA]</scope>
</reference>
<name>A0A8S1EB27_9INSE</name>
<keyword evidence="3" id="KW-1185">Reference proteome</keyword>
<protein>
    <submittedName>
        <fullName evidence="2">Uncharacterized protein</fullName>
    </submittedName>
</protein>
<dbReference type="Proteomes" id="UP000494165">
    <property type="component" value="Unassembled WGS sequence"/>
</dbReference>
<evidence type="ECO:0000256" key="1">
    <source>
        <dbReference type="SAM" id="MobiDB-lite"/>
    </source>
</evidence>
<dbReference type="EMBL" id="CADEPI010000567">
    <property type="protein sequence ID" value="CAB3387354.1"/>
    <property type="molecule type" value="Genomic_DNA"/>
</dbReference>
<sequence length="504" mass="59189">MISRMAAKYPEDMSDGDGYPEQDEIQRFLNSLKLYRETYRKLNHEKGFRTILRIPPHDIVEVQFLNNIDTFHLEQLQLYQQNDPSLVPDAIRLLSIEARHITELTFYEENYSNPLMFPRELIHIFQSLKTLVTLKINKYKFVVDDLIEIGWSLIRLKNLDIAISPLRRTTTKNQTSLNIFKENYDERFKWKFIMSFRNLETFLFSVVTNVEGDSKLQHELTEFCVKHLPKLKQVGDSTFFTDMTEACKDQGSLSKLENLSVLLNRCVKLDNSYFKSFPNVKKLTIKWEKNGCPPVSEYNFTPLLEFLVLESLEFLNLNSLATLEIFLHSYERSLKRLKVEVDPETENQTRHIRFATILGFCPKLQELTVSNISNPINDSVWPFLRFRHLEVLHLNINRSGNGRAVSLSNILEAPSLRKVFLSGIYVSTCHLELLIRKIVEGQLLLHINRITLLVHPVLNYDYGNNSEWKMTDQKLVEIYESFNQVMETYRPDVSFNFQYIHTNL</sequence>
<proteinExistence type="predicted"/>
<accession>A0A8S1EB27</accession>
<organism evidence="2 3">
    <name type="scientific">Cloeon dipterum</name>
    <dbReference type="NCBI Taxonomy" id="197152"/>
    <lineage>
        <taxon>Eukaryota</taxon>
        <taxon>Metazoa</taxon>
        <taxon>Ecdysozoa</taxon>
        <taxon>Arthropoda</taxon>
        <taxon>Hexapoda</taxon>
        <taxon>Insecta</taxon>
        <taxon>Pterygota</taxon>
        <taxon>Palaeoptera</taxon>
        <taxon>Ephemeroptera</taxon>
        <taxon>Pisciforma</taxon>
        <taxon>Baetidae</taxon>
        <taxon>Cloeon</taxon>
    </lineage>
</organism>
<dbReference type="SUPFAM" id="SSF52047">
    <property type="entry name" value="RNI-like"/>
    <property type="match status" value="1"/>
</dbReference>
<dbReference type="InterPro" id="IPR032675">
    <property type="entry name" value="LRR_dom_sf"/>
</dbReference>